<organism evidence="6 7">
    <name type="scientific">Gossypium barbadense</name>
    <name type="common">Sea Island cotton</name>
    <name type="synonym">Hibiscus barbadensis</name>
    <dbReference type="NCBI Taxonomy" id="3634"/>
    <lineage>
        <taxon>Eukaryota</taxon>
        <taxon>Viridiplantae</taxon>
        <taxon>Streptophyta</taxon>
        <taxon>Embryophyta</taxon>
        <taxon>Tracheophyta</taxon>
        <taxon>Spermatophyta</taxon>
        <taxon>Magnoliopsida</taxon>
        <taxon>eudicotyledons</taxon>
        <taxon>Gunneridae</taxon>
        <taxon>Pentapetalae</taxon>
        <taxon>rosids</taxon>
        <taxon>malvids</taxon>
        <taxon>Malvales</taxon>
        <taxon>Malvaceae</taxon>
        <taxon>Malvoideae</taxon>
        <taxon>Gossypium</taxon>
    </lineage>
</organism>
<evidence type="ECO:0000256" key="1">
    <source>
        <dbReference type="ARBA" id="ARBA00022723"/>
    </source>
</evidence>
<name>A0A2P5WA47_GOSBA</name>
<dbReference type="Proteomes" id="UP000239757">
    <property type="component" value="Unassembled WGS sequence"/>
</dbReference>
<dbReference type="InterPro" id="IPR006456">
    <property type="entry name" value="ZF_HD_homeobox_Cys/His_dimer"/>
</dbReference>
<dbReference type="GO" id="GO:0008270">
    <property type="term" value="F:zinc ion binding"/>
    <property type="evidence" value="ECO:0007669"/>
    <property type="project" value="UniProtKB-KW"/>
</dbReference>
<accession>A0A2P5WA47</accession>
<dbReference type="GO" id="GO:0003700">
    <property type="term" value="F:DNA-binding transcription factor activity"/>
    <property type="evidence" value="ECO:0007669"/>
    <property type="project" value="TreeGrafter"/>
</dbReference>
<dbReference type="PANTHER" id="PTHR31948:SF175">
    <property type="entry name" value="ZINC-FINGER HOMEODOMAIN PROTEIN 2-LIKE"/>
    <property type="match status" value="1"/>
</dbReference>
<evidence type="ECO:0000313" key="7">
    <source>
        <dbReference type="Proteomes" id="UP000239757"/>
    </source>
</evidence>
<dbReference type="GO" id="GO:0005634">
    <property type="term" value="C:nucleus"/>
    <property type="evidence" value="ECO:0007669"/>
    <property type="project" value="TreeGrafter"/>
</dbReference>
<evidence type="ECO:0000256" key="4">
    <source>
        <dbReference type="SAM" id="MobiDB-lite"/>
    </source>
</evidence>
<feature type="compositionally biased region" description="Acidic residues" evidence="4">
    <location>
        <begin position="169"/>
        <end position="181"/>
    </location>
</feature>
<sequence length="187" mass="20893">MPVSSSVAVSSFISFIMEKSIKTDEINKAAIAVEGEANSVQGMDGDGVDEQGGATYMECRRNYLAPIGRYIVDGCEKFMKRSASEDQTKEALFCARCGCHRSFYRKVMPPPPHVRDNTRFHRIMDFLYSLPVTRLETRPPAPWLMRSLQQQQLANYELVEGQGSSLSPEEGEEKTDSESGDEVNQAV</sequence>
<evidence type="ECO:0000313" key="6">
    <source>
        <dbReference type="EMBL" id="PPR87970.1"/>
    </source>
</evidence>
<feature type="domain" description="ZF-HD dimerization-type" evidence="5">
    <location>
        <begin position="56"/>
        <end position="107"/>
    </location>
</feature>
<dbReference type="PANTHER" id="PTHR31948">
    <property type="entry name" value="ZINC-FINGER HOMEODOMAIN PROTEIN 2"/>
    <property type="match status" value="1"/>
</dbReference>
<proteinExistence type="predicted"/>
<gene>
    <name evidence="6" type="ORF">GOBAR_AA32721</name>
</gene>
<evidence type="ECO:0000256" key="2">
    <source>
        <dbReference type="ARBA" id="ARBA00022771"/>
    </source>
</evidence>
<feature type="region of interest" description="Disordered" evidence="4">
    <location>
        <begin position="158"/>
        <end position="187"/>
    </location>
</feature>
<reference evidence="6 7" key="1">
    <citation type="submission" date="2015-01" db="EMBL/GenBank/DDBJ databases">
        <title>Genome of allotetraploid Gossypium barbadense reveals genomic plasticity and fiber elongation in cotton evolution.</title>
        <authorList>
            <person name="Chen X."/>
            <person name="Liu X."/>
            <person name="Zhao B."/>
            <person name="Zheng H."/>
            <person name="Hu Y."/>
            <person name="Lu G."/>
            <person name="Yang C."/>
            <person name="Chen J."/>
            <person name="Shan C."/>
            <person name="Zhang L."/>
            <person name="Zhou Y."/>
            <person name="Wang L."/>
            <person name="Guo W."/>
            <person name="Bai Y."/>
            <person name="Ruan J."/>
            <person name="Shangguan X."/>
            <person name="Mao Y."/>
            <person name="Jiang J."/>
            <person name="Zhu Y."/>
            <person name="Lei J."/>
            <person name="Kang H."/>
            <person name="Chen S."/>
            <person name="He X."/>
            <person name="Wang R."/>
            <person name="Wang Y."/>
            <person name="Chen J."/>
            <person name="Wang L."/>
            <person name="Yu S."/>
            <person name="Wang B."/>
            <person name="Wei J."/>
            <person name="Song S."/>
            <person name="Lu X."/>
            <person name="Gao Z."/>
            <person name="Gu W."/>
            <person name="Deng X."/>
            <person name="Ma D."/>
            <person name="Wang S."/>
            <person name="Liang W."/>
            <person name="Fang L."/>
            <person name="Cai C."/>
            <person name="Zhu X."/>
            <person name="Zhou B."/>
            <person name="Zhang Y."/>
            <person name="Chen Z."/>
            <person name="Xu S."/>
            <person name="Zhu R."/>
            <person name="Wang S."/>
            <person name="Zhang T."/>
            <person name="Zhao G."/>
        </authorList>
    </citation>
    <scope>NUCLEOTIDE SEQUENCE [LARGE SCALE GENOMIC DNA]</scope>
    <source>
        <strain evidence="7">cv. Xinhai21</strain>
        <tissue evidence="6">Leaf</tissue>
    </source>
</reference>
<protein>
    <recommendedName>
        <fullName evidence="5">ZF-HD dimerization-type domain-containing protein</fullName>
    </recommendedName>
</protein>
<dbReference type="GO" id="GO:0000976">
    <property type="term" value="F:transcription cis-regulatory region binding"/>
    <property type="evidence" value="ECO:0007669"/>
    <property type="project" value="TreeGrafter"/>
</dbReference>
<evidence type="ECO:0000259" key="5">
    <source>
        <dbReference type="PROSITE" id="PS51523"/>
    </source>
</evidence>
<dbReference type="NCBIfam" id="TIGR01566">
    <property type="entry name" value="ZF_HD_prot_N"/>
    <property type="match status" value="1"/>
</dbReference>
<keyword evidence="3" id="KW-0862">Zinc</keyword>
<evidence type="ECO:0000256" key="3">
    <source>
        <dbReference type="ARBA" id="ARBA00022833"/>
    </source>
</evidence>
<dbReference type="PROSITE" id="PS51523">
    <property type="entry name" value="ZF_HD_DIMER"/>
    <property type="match status" value="1"/>
</dbReference>
<keyword evidence="2" id="KW-0863">Zinc-finger</keyword>
<keyword evidence="1" id="KW-0479">Metal-binding</keyword>
<dbReference type="EMBL" id="KZ668413">
    <property type="protein sequence ID" value="PPR87970.1"/>
    <property type="molecule type" value="Genomic_DNA"/>
</dbReference>
<dbReference type="AlphaFoldDB" id="A0A2P5WA47"/>
<dbReference type="Pfam" id="PF04770">
    <property type="entry name" value="ZF-HD_dimer"/>
    <property type="match status" value="1"/>
</dbReference>
<dbReference type="OrthoDB" id="947231at2759"/>
<dbReference type="GO" id="GO:0050793">
    <property type="term" value="P:regulation of developmental process"/>
    <property type="evidence" value="ECO:0007669"/>
    <property type="project" value="TreeGrafter"/>
</dbReference>